<accession>A0ABQ9ARJ0</accession>
<evidence type="ECO:0000259" key="3">
    <source>
        <dbReference type="Pfam" id="PF03109"/>
    </source>
</evidence>
<evidence type="ECO:0000313" key="5">
    <source>
        <dbReference type="Proteomes" id="UP001141253"/>
    </source>
</evidence>
<dbReference type="PANTHER" id="PTHR43319:SF3">
    <property type="entry name" value="BETA-LACTAMASE-RELATED DOMAIN-CONTAINING PROTEIN"/>
    <property type="match status" value="1"/>
</dbReference>
<feature type="region of interest" description="Disordered" evidence="1">
    <location>
        <begin position="724"/>
        <end position="812"/>
    </location>
</feature>
<dbReference type="CDD" id="cd05121">
    <property type="entry name" value="ABC1_ADCK3-like"/>
    <property type="match status" value="1"/>
</dbReference>
<comment type="caution">
    <text evidence="4">The sequence shown here is derived from an EMBL/GenBank/DDBJ whole genome shotgun (WGS) entry which is preliminary data.</text>
</comment>
<dbReference type="Proteomes" id="UP001141253">
    <property type="component" value="Chromosome 18"/>
</dbReference>
<dbReference type="EMBL" id="JAPFFI010000017">
    <property type="protein sequence ID" value="KAJ6354882.1"/>
    <property type="molecule type" value="Genomic_DNA"/>
</dbReference>
<feature type="domain" description="ABC1 atypical kinase-like" evidence="3">
    <location>
        <begin position="59"/>
        <end position="308"/>
    </location>
</feature>
<dbReference type="Pfam" id="PF03109">
    <property type="entry name" value="ABC1"/>
    <property type="match status" value="1"/>
</dbReference>
<evidence type="ECO:0000313" key="4">
    <source>
        <dbReference type="EMBL" id="KAJ6354882.1"/>
    </source>
</evidence>
<dbReference type="Gene3D" id="3.40.710.10">
    <property type="entry name" value="DD-peptidase/beta-lactamase superfamily"/>
    <property type="match status" value="2"/>
</dbReference>
<dbReference type="InterPro" id="IPR052907">
    <property type="entry name" value="Beta-lactamase/esterase"/>
</dbReference>
<feature type="compositionally biased region" description="Basic residues" evidence="1">
    <location>
        <begin position="750"/>
        <end position="766"/>
    </location>
</feature>
<dbReference type="Pfam" id="PF00144">
    <property type="entry name" value="Beta-lactamase"/>
    <property type="match status" value="1"/>
</dbReference>
<reference evidence="4" key="2">
    <citation type="journal article" date="2023" name="Int. J. Mol. Sci.">
        <title>De Novo Assembly and Annotation of 11 Diverse Shrub Willow (Salix) Genomes Reveals Novel Gene Organization in Sex-Linked Regions.</title>
        <authorList>
            <person name="Hyden B."/>
            <person name="Feng K."/>
            <person name="Yates T.B."/>
            <person name="Jawdy S."/>
            <person name="Cereghino C."/>
            <person name="Smart L.B."/>
            <person name="Muchero W."/>
        </authorList>
    </citation>
    <scope>NUCLEOTIDE SEQUENCE</scope>
    <source>
        <tissue evidence="4">Shoot tip</tissue>
    </source>
</reference>
<sequence>MGWGNIYRRRAKVFTLALIIYIDYKALQKREKFIKKSKSDALWKKAHERNAKRVFNLMLQDSLPPRPLEEVCHTIEKELGKSTKELFLDFDENPLATASIAQVHRATLIDGQKVVVKVQHEDIKKIILEDLKDAKSIVDWIAWAEPQYNFSPMIDEWCKEAPKELDFNHEAENTRTVSKNLGCTNKYDSNKPINQVDVLIPEVIQSTEKVLILEYMDGIRLNDFESLEACGANKQKIVEEITRAFAHQIYVDGFFNGDPHPGNFLVSKEPPHRPILLDFGLTKRISSSMKQSLAKMFLATAEGDHVALLSSFSEMGLKLRLDFPEQAMDFISVFFRTSTSASEAAEYAKSLGEQRARNMKVLQEKMNLSQKEVKRFNPIDAFPGDMVIFSRVIGLLRGLSTTLDARIVYHDIMRPFAESVLQEKIAKGPSENAQWINDTPVHSDVEAKLRQILVELGNDDKILGIQVCAYKDGEVIIDTAAGVLGRYDPRPVQPDSLFPVFSVTKGITAGMLHWLVDKGKLNLNENIADIWPEFGTNGKNLIKVHHVLNHTSGLQNALANLREENPLLMADWDECLKRIAMSAPETEPGQEQLYHYLSFGWLCGGIIEHASGKKFQEILEEAIVRPLNIGGELYVGIPPGVESRLASLTVDKEDFSKLSKIASRPELPSTFQPENISQLVTVVPALFNMLNVRRAIIPSANGHCSARALARYYAALVDGGLVPPPHSSLSKPPLGTHPHTPKFPSEITSKKQKGKKAVGSASKKKGNGYELKMNHSKDFKDGDNGRESNDDGYTRLANDNTGGGSSDASPLKGFAASENSRQNNVVEIFNNPRIHDEFMGVGEYRNLVLPNGKFGLGFRRFSSSDGSFYGFGHSGLGGSTGFCDIKNRFAIAVTLNKMSFGTATRRIIQFVCSELNVPLPDEFSVLSETVPDEESSIFRPMIN</sequence>
<gene>
    <name evidence="4" type="ORF">OIU77_005474</name>
</gene>
<feature type="compositionally biased region" description="Basic and acidic residues" evidence="1">
    <location>
        <begin position="772"/>
        <end position="793"/>
    </location>
</feature>
<dbReference type="InterPro" id="IPR011009">
    <property type="entry name" value="Kinase-like_dom_sf"/>
</dbReference>
<dbReference type="InterPro" id="IPR012338">
    <property type="entry name" value="Beta-lactam/transpept-like"/>
</dbReference>
<evidence type="ECO:0008006" key="6">
    <source>
        <dbReference type="Google" id="ProtNLM"/>
    </source>
</evidence>
<dbReference type="SUPFAM" id="SSF56601">
    <property type="entry name" value="beta-lactamase/transpeptidase-like"/>
    <property type="match status" value="1"/>
</dbReference>
<organism evidence="4 5">
    <name type="scientific">Salix suchowensis</name>
    <dbReference type="NCBI Taxonomy" id="1278906"/>
    <lineage>
        <taxon>Eukaryota</taxon>
        <taxon>Viridiplantae</taxon>
        <taxon>Streptophyta</taxon>
        <taxon>Embryophyta</taxon>
        <taxon>Tracheophyta</taxon>
        <taxon>Spermatophyta</taxon>
        <taxon>Magnoliopsida</taxon>
        <taxon>eudicotyledons</taxon>
        <taxon>Gunneridae</taxon>
        <taxon>Pentapetalae</taxon>
        <taxon>rosids</taxon>
        <taxon>fabids</taxon>
        <taxon>Malpighiales</taxon>
        <taxon>Salicaceae</taxon>
        <taxon>Saliceae</taxon>
        <taxon>Salix</taxon>
    </lineage>
</organism>
<dbReference type="PANTHER" id="PTHR43319">
    <property type="entry name" value="BETA-LACTAMASE-RELATED"/>
    <property type="match status" value="1"/>
</dbReference>
<dbReference type="InterPro" id="IPR001466">
    <property type="entry name" value="Beta-lactam-related"/>
</dbReference>
<protein>
    <recommendedName>
        <fullName evidence="6">ABC1 family protein</fullName>
    </recommendedName>
</protein>
<evidence type="ECO:0000256" key="1">
    <source>
        <dbReference type="SAM" id="MobiDB-lite"/>
    </source>
</evidence>
<dbReference type="InterPro" id="IPR004147">
    <property type="entry name" value="ABC1_dom"/>
</dbReference>
<proteinExistence type="predicted"/>
<keyword evidence="5" id="KW-1185">Reference proteome</keyword>
<name>A0ABQ9ARJ0_9ROSI</name>
<feature type="domain" description="Beta-lactamase-related" evidence="2">
    <location>
        <begin position="450"/>
        <end position="738"/>
    </location>
</feature>
<dbReference type="SUPFAM" id="SSF56112">
    <property type="entry name" value="Protein kinase-like (PK-like)"/>
    <property type="match status" value="1"/>
</dbReference>
<reference evidence="4" key="1">
    <citation type="submission" date="2022-10" db="EMBL/GenBank/DDBJ databases">
        <authorList>
            <person name="Hyden B.L."/>
            <person name="Feng K."/>
            <person name="Yates T."/>
            <person name="Jawdy S."/>
            <person name="Smart L.B."/>
            <person name="Muchero W."/>
        </authorList>
    </citation>
    <scope>NUCLEOTIDE SEQUENCE</scope>
    <source>
        <tissue evidence="4">Shoot tip</tissue>
    </source>
</reference>
<evidence type="ECO:0000259" key="2">
    <source>
        <dbReference type="Pfam" id="PF00144"/>
    </source>
</evidence>